<evidence type="ECO:0000256" key="6">
    <source>
        <dbReference type="ARBA" id="ARBA00023204"/>
    </source>
</evidence>
<dbReference type="GO" id="GO:0003697">
    <property type="term" value="F:single-stranded DNA binding"/>
    <property type="evidence" value="ECO:0007669"/>
    <property type="project" value="InterPro"/>
</dbReference>
<dbReference type="GO" id="GO:0006281">
    <property type="term" value="P:DNA repair"/>
    <property type="evidence" value="ECO:0007669"/>
    <property type="project" value="UniProtKB-KW"/>
</dbReference>
<dbReference type="GO" id="GO:0008094">
    <property type="term" value="F:ATP-dependent activity, acting on DNA"/>
    <property type="evidence" value="ECO:0007669"/>
    <property type="project" value="InterPro"/>
</dbReference>
<keyword evidence="3" id="KW-0227">DNA damage</keyword>
<keyword evidence="5" id="KW-0233">DNA recombination</keyword>
<dbReference type="PROSITE" id="PS50163">
    <property type="entry name" value="RECA_3"/>
    <property type="match status" value="1"/>
</dbReference>
<dbReference type="RefSeq" id="WP_308858981.1">
    <property type="nucleotide sequence ID" value="NZ_CP015902.2"/>
</dbReference>
<keyword evidence="4" id="KW-0067">ATP-binding</keyword>
<feature type="domain" description="RecA family profile 2" evidence="7">
    <location>
        <begin position="1"/>
        <end position="51"/>
    </location>
</feature>
<evidence type="ECO:0000256" key="1">
    <source>
        <dbReference type="ARBA" id="ARBA00015553"/>
    </source>
</evidence>
<accession>A0AAF0SX31</accession>
<dbReference type="GO" id="GO:0005524">
    <property type="term" value="F:ATP binding"/>
    <property type="evidence" value="ECO:0007669"/>
    <property type="project" value="UniProtKB-KW"/>
</dbReference>
<sequence>MEVKSGEKIKDGIDTIGKKTTLHTVKNKVSAPYKKPTVINVFGDGFSQEIDVVTLAIQMGVLKKMNEWYSFNGQKLGRGIFSVKK</sequence>
<dbReference type="PANTHER" id="PTHR45900:SF1">
    <property type="entry name" value="MITOCHONDRIAL DNA REPAIR PROTEIN RECA HOMOLOG-RELATED"/>
    <property type="match status" value="1"/>
</dbReference>
<name>A0AAF0SX31_LACLL</name>
<dbReference type="AlphaFoldDB" id="A0AAF0SX31"/>
<evidence type="ECO:0000256" key="4">
    <source>
        <dbReference type="ARBA" id="ARBA00022840"/>
    </source>
</evidence>
<evidence type="ECO:0000259" key="7">
    <source>
        <dbReference type="PROSITE" id="PS50163"/>
    </source>
</evidence>
<dbReference type="GO" id="GO:0006310">
    <property type="term" value="P:DNA recombination"/>
    <property type="evidence" value="ECO:0007669"/>
    <property type="project" value="UniProtKB-KW"/>
</dbReference>
<protein>
    <recommendedName>
        <fullName evidence="1">Protein RecA</fullName>
    </recommendedName>
</protein>
<evidence type="ECO:0000313" key="8">
    <source>
        <dbReference type="EMBL" id="WMD27507.1"/>
    </source>
</evidence>
<dbReference type="InterPro" id="IPR027417">
    <property type="entry name" value="P-loop_NTPase"/>
</dbReference>
<evidence type="ECO:0000313" key="9">
    <source>
        <dbReference type="Proteomes" id="UP000192095"/>
    </source>
</evidence>
<dbReference type="EMBL" id="CP015902">
    <property type="protein sequence ID" value="WMD27507.1"/>
    <property type="molecule type" value="Genomic_DNA"/>
</dbReference>
<dbReference type="Gene3D" id="3.40.50.300">
    <property type="entry name" value="P-loop containing nucleotide triphosphate hydrolases"/>
    <property type="match status" value="1"/>
</dbReference>
<dbReference type="InterPro" id="IPR020587">
    <property type="entry name" value="RecA_monomer-monomer_interface"/>
</dbReference>
<keyword evidence="2" id="KW-0547">Nucleotide-binding</keyword>
<evidence type="ECO:0000256" key="5">
    <source>
        <dbReference type="ARBA" id="ARBA00023172"/>
    </source>
</evidence>
<evidence type="ECO:0000256" key="3">
    <source>
        <dbReference type="ARBA" id="ARBA00022763"/>
    </source>
</evidence>
<evidence type="ECO:0000256" key="2">
    <source>
        <dbReference type="ARBA" id="ARBA00022741"/>
    </source>
</evidence>
<dbReference type="SUPFAM" id="SSF54752">
    <property type="entry name" value="RecA protein, C-terminal domain"/>
    <property type="match status" value="1"/>
</dbReference>
<organism evidence="8 9">
    <name type="scientific">Lactococcus lactis subsp. lactis</name>
    <name type="common">Streptococcus lactis</name>
    <dbReference type="NCBI Taxonomy" id="1360"/>
    <lineage>
        <taxon>Bacteria</taxon>
        <taxon>Bacillati</taxon>
        <taxon>Bacillota</taxon>
        <taxon>Bacilli</taxon>
        <taxon>Lactobacillales</taxon>
        <taxon>Streptococcaceae</taxon>
        <taxon>Lactococcus</taxon>
    </lineage>
</organism>
<gene>
    <name evidence="8" type="ORF">LLUC06_02930</name>
</gene>
<dbReference type="PANTHER" id="PTHR45900">
    <property type="entry name" value="RECA"/>
    <property type="match status" value="1"/>
</dbReference>
<proteinExistence type="predicted"/>
<reference evidence="8 9" key="1">
    <citation type="journal article" date="2017" name="BMC Genomics">
        <title>Comparative and functional genomics of the Lactococcus lactis taxon; insights into evolution and niche adaptation.</title>
        <authorList>
            <person name="Kelleher P."/>
            <person name="Bottacini F."/>
            <person name="Mahony J."/>
            <person name="Kilcawley K.N."/>
            <person name="van Sinderen D."/>
        </authorList>
    </citation>
    <scope>NUCLEOTIDE SEQUENCE [LARGE SCALE GENOMIC DNA]</scope>
    <source>
        <strain evidence="8 9">UC06</strain>
    </source>
</reference>
<keyword evidence="6" id="KW-0234">DNA repair</keyword>
<dbReference type="Proteomes" id="UP000192095">
    <property type="component" value="Chromosome"/>
</dbReference>
<dbReference type="InterPro" id="IPR013765">
    <property type="entry name" value="DNA_recomb/repair_RecA"/>
</dbReference>
<dbReference type="InterPro" id="IPR023400">
    <property type="entry name" value="RecA_C_sf"/>
</dbReference>